<comment type="caution">
    <text evidence="1">The sequence shown here is derived from an EMBL/GenBank/DDBJ whole genome shotgun (WGS) entry which is preliminary data.</text>
</comment>
<reference evidence="1" key="1">
    <citation type="submission" date="2013-07" db="EMBL/GenBank/DDBJ databases">
        <title>Sub-species coevolution in mutualistic symbiosis.</title>
        <authorList>
            <person name="Murfin K."/>
            <person name="Klassen J."/>
            <person name="Lee M."/>
            <person name="Forst S."/>
            <person name="Stock P."/>
            <person name="Goodrich-Blair H."/>
        </authorList>
    </citation>
    <scope>NUCLEOTIDE SEQUENCE [LARGE SCALE GENOMIC DNA]</scope>
    <source>
        <strain evidence="1">Puntauvense</strain>
    </source>
</reference>
<protein>
    <submittedName>
        <fullName evidence="1">Uncharacterized protein</fullName>
    </submittedName>
</protein>
<name>A0A077NCB9_XENBV</name>
<dbReference type="HOGENOM" id="CLU_2721337_0_0_6"/>
<evidence type="ECO:0000313" key="1">
    <source>
        <dbReference type="EMBL" id="CDG95953.1"/>
    </source>
</evidence>
<dbReference type="Proteomes" id="UP000028511">
    <property type="component" value="Unassembled WGS sequence"/>
</dbReference>
<dbReference type="EMBL" id="CBSW010000086">
    <property type="protein sequence ID" value="CDG95953.1"/>
    <property type="molecule type" value="Genomic_DNA"/>
</dbReference>
<proteinExistence type="predicted"/>
<gene>
    <name evidence="1" type="ORF">XBP1_1760023</name>
</gene>
<sequence length="72" mass="7659">MMIALPEVDICGAGGNSAAEAAIQDKLPTAIIAANISDLCFTKPPSDTTSKQALFTVYSKTKRFPETLAHYL</sequence>
<dbReference type="AlphaFoldDB" id="A0A077NCB9"/>
<organism evidence="1">
    <name type="scientific">Xenorhabdus bovienii str. puntauvense</name>
    <dbReference type="NCBI Taxonomy" id="1398201"/>
    <lineage>
        <taxon>Bacteria</taxon>
        <taxon>Pseudomonadati</taxon>
        <taxon>Pseudomonadota</taxon>
        <taxon>Gammaproteobacteria</taxon>
        <taxon>Enterobacterales</taxon>
        <taxon>Morganellaceae</taxon>
        <taxon>Xenorhabdus</taxon>
    </lineage>
</organism>
<accession>A0A077NCB9</accession>